<dbReference type="Proteomes" id="UP000054516">
    <property type="component" value="Unassembled WGS sequence"/>
</dbReference>
<evidence type="ECO:0000313" key="2">
    <source>
        <dbReference type="EMBL" id="GAP87819.2"/>
    </source>
</evidence>
<feature type="region of interest" description="Disordered" evidence="1">
    <location>
        <begin position="49"/>
        <end position="74"/>
    </location>
</feature>
<accession>A0A1W2TI44</accession>
<dbReference type="EMBL" id="DF977461">
    <property type="protein sequence ID" value="GAP87819.2"/>
    <property type="molecule type" value="Genomic_DNA"/>
</dbReference>
<dbReference type="AlphaFoldDB" id="A0A1W2TI44"/>
<proteinExistence type="predicted"/>
<keyword evidence="3" id="KW-1185">Reference proteome</keyword>
<organism evidence="2">
    <name type="scientific">Rosellinia necatrix</name>
    <name type="common">White root-rot fungus</name>
    <dbReference type="NCBI Taxonomy" id="77044"/>
    <lineage>
        <taxon>Eukaryota</taxon>
        <taxon>Fungi</taxon>
        <taxon>Dikarya</taxon>
        <taxon>Ascomycota</taxon>
        <taxon>Pezizomycotina</taxon>
        <taxon>Sordariomycetes</taxon>
        <taxon>Xylariomycetidae</taxon>
        <taxon>Xylariales</taxon>
        <taxon>Xylariaceae</taxon>
        <taxon>Rosellinia</taxon>
    </lineage>
</organism>
<name>A0A1W2TI44_ROSNE</name>
<gene>
    <name evidence="2" type="ORF">SAMD00023353_1601910</name>
</gene>
<reference evidence="2" key="1">
    <citation type="submission" date="2016-03" db="EMBL/GenBank/DDBJ databases">
        <title>Draft genome sequence of Rosellinia necatrix.</title>
        <authorList>
            <person name="Kanematsu S."/>
        </authorList>
    </citation>
    <scope>NUCLEOTIDE SEQUENCE [LARGE SCALE GENOMIC DNA]</scope>
    <source>
        <strain evidence="2">W97</strain>
    </source>
</reference>
<evidence type="ECO:0000256" key="1">
    <source>
        <dbReference type="SAM" id="MobiDB-lite"/>
    </source>
</evidence>
<protein>
    <submittedName>
        <fullName evidence="2">Putative ankyrin repeat protein</fullName>
    </submittedName>
</protein>
<sequence length="126" mass="14178">MNESEVWVHILAHDEVPCNPGPAQTHENGYRRVKVVAIFIKEGANVDAKSPGVRFKPRADHPAPPDGGYDSDPATRVASAITAQVRSLEPRRTMQDVLWPRRGYDAVRASDTRDYKYLMSVRSKYD</sequence>
<evidence type="ECO:0000313" key="3">
    <source>
        <dbReference type="Proteomes" id="UP000054516"/>
    </source>
</evidence>